<accession>A0ABX0JRV5</accession>
<comment type="caution">
    <text evidence="6">The sequence shown here is derived from an EMBL/GenBank/DDBJ whole genome shotgun (WGS) entry which is preliminary data.</text>
</comment>
<dbReference type="Gene3D" id="1.10.439.10">
    <property type="entry name" value="Penicillin Amidohydrolase, domain 1"/>
    <property type="match status" value="1"/>
</dbReference>
<dbReference type="InterPro" id="IPR043147">
    <property type="entry name" value="Penicillin_amidase_A-knob"/>
</dbReference>
<feature type="transmembrane region" description="Helical" evidence="5">
    <location>
        <begin position="20"/>
        <end position="41"/>
    </location>
</feature>
<keyword evidence="5" id="KW-0472">Membrane</keyword>
<dbReference type="RefSeq" id="WP_173584410.1">
    <property type="nucleotide sequence ID" value="NZ_WOTB01000024.1"/>
</dbReference>
<dbReference type="Pfam" id="PF01804">
    <property type="entry name" value="Penicil_amidase"/>
    <property type="match status" value="1"/>
</dbReference>
<protein>
    <submittedName>
        <fullName evidence="6">Penicillin acylase family protein</fullName>
    </submittedName>
</protein>
<dbReference type="SUPFAM" id="SSF56235">
    <property type="entry name" value="N-terminal nucleophile aminohydrolases (Ntn hydrolases)"/>
    <property type="match status" value="1"/>
</dbReference>
<dbReference type="PANTHER" id="PTHR34218">
    <property type="entry name" value="PEPTIDASE S45 PENICILLIN AMIDASE"/>
    <property type="match status" value="1"/>
</dbReference>
<dbReference type="EMBL" id="WOTB01000024">
    <property type="protein sequence ID" value="NHN86027.1"/>
    <property type="molecule type" value="Genomic_DNA"/>
</dbReference>
<organism evidence="6 7">
    <name type="scientific">Acetobacter musti</name>
    <dbReference type="NCBI Taxonomy" id="864732"/>
    <lineage>
        <taxon>Bacteria</taxon>
        <taxon>Pseudomonadati</taxon>
        <taxon>Pseudomonadota</taxon>
        <taxon>Alphaproteobacteria</taxon>
        <taxon>Acetobacterales</taxon>
        <taxon>Acetobacteraceae</taxon>
        <taxon>Acetobacter</taxon>
    </lineage>
</organism>
<keyword evidence="5" id="KW-1133">Transmembrane helix</keyword>
<evidence type="ECO:0000256" key="4">
    <source>
        <dbReference type="SAM" id="MobiDB-lite"/>
    </source>
</evidence>
<feature type="region of interest" description="Disordered" evidence="4">
    <location>
        <begin position="223"/>
        <end position="252"/>
    </location>
</feature>
<dbReference type="CDD" id="cd03747">
    <property type="entry name" value="Ntn_PGA_like"/>
    <property type="match status" value="1"/>
</dbReference>
<dbReference type="Gene3D" id="3.60.20.10">
    <property type="entry name" value="Glutamine Phosphoribosylpyrophosphate, subunit 1, domain 1"/>
    <property type="match status" value="1"/>
</dbReference>
<dbReference type="InterPro" id="IPR023343">
    <property type="entry name" value="Penicillin_amidase_dom1"/>
</dbReference>
<keyword evidence="7" id="KW-1185">Reference proteome</keyword>
<name>A0ABX0JRV5_9PROT</name>
<dbReference type="PIRSF" id="PIRSF001227">
    <property type="entry name" value="Pen_acylase"/>
    <property type="match status" value="1"/>
</dbReference>
<dbReference type="InterPro" id="IPR029055">
    <property type="entry name" value="Ntn_hydrolases_N"/>
</dbReference>
<evidence type="ECO:0000256" key="1">
    <source>
        <dbReference type="ARBA" id="ARBA00006586"/>
    </source>
</evidence>
<dbReference type="Gene3D" id="2.30.120.10">
    <property type="match status" value="1"/>
</dbReference>
<proteinExistence type="inferred from homology"/>
<keyword evidence="2" id="KW-0378">Hydrolase</keyword>
<reference evidence="6 7" key="1">
    <citation type="journal article" date="2020" name="Int. J. Syst. Evol. Microbiol.">
        <title>Novel acetic acid bacteria from cider fermentations: Acetobacter conturbans sp. nov. and Acetobacter fallax sp. nov.</title>
        <authorList>
            <person name="Sombolestani A.S."/>
            <person name="Cleenwerck I."/>
            <person name="Cnockaert M."/>
            <person name="Borremans W."/>
            <person name="Wieme A.D."/>
            <person name="De Vuyst L."/>
            <person name="Vandamme P."/>
        </authorList>
    </citation>
    <scope>NUCLEOTIDE SEQUENCE [LARGE SCALE GENOMIC DNA]</scope>
    <source>
        <strain evidence="6 7">LMG 30640</strain>
    </source>
</reference>
<evidence type="ECO:0000313" key="7">
    <source>
        <dbReference type="Proteomes" id="UP000635278"/>
    </source>
</evidence>
<dbReference type="InterPro" id="IPR043146">
    <property type="entry name" value="Penicillin_amidase_N_B-knob"/>
</dbReference>
<dbReference type="PANTHER" id="PTHR34218:SF4">
    <property type="entry name" value="ACYL-HOMOSERINE LACTONE ACYLASE QUIP"/>
    <property type="match status" value="1"/>
</dbReference>
<dbReference type="Gene3D" id="1.10.1400.10">
    <property type="match status" value="1"/>
</dbReference>
<keyword evidence="5" id="KW-0812">Transmembrane</keyword>
<gene>
    <name evidence="6" type="ORF">GOB93_15455</name>
</gene>
<dbReference type="InterPro" id="IPR014395">
    <property type="entry name" value="Pen/GL7ACA/AHL_acylase"/>
</dbReference>
<dbReference type="InterPro" id="IPR002692">
    <property type="entry name" value="S45"/>
</dbReference>
<evidence type="ECO:0000256" key="3">
    <source>
        <dbReference type="ARBA" id="ARBA00023145"/>
    </source>
</evidence>
<keyword evidence="3" id="KW-0865">Zymogen</keyword>
<evidence type="ECO:0000256" key="2">
    <source>
        <dbReference type="ARBA" id="ARBA00022801"/>
    </source>
</evidence>
<sequence length="798" mass="85382">MRISSGSGRRHVRAGRIGIIAAALVTGAGLAGAGYGAWVLYASRPVLSGNVVLAGLSAPVSIVRDAAGVPAITARNRYDLARSLGFLHGQERFFEMDLMRRSGAGELSELVGKAALPLDLRHRLHRFRLHAGRVLARQDPETRAVLDAYTAGVNAGLSALHHAPFEYAILRATPRPWTDIDSLLVVYAMYFDLQSDDGAAQKLRAALTDRLGPAMTAFLDPEQTPLDAPADGSASEAPVMPVSLPPHEGSRMPADVRAPEAERGSNNFAVAGKLTATGSAMVANDMHLSLSVPNIWYRARQIVRSSETAAPALDLTGVTLPGEPVQIVGSNTRVAWAFTDGYIESGDLIRLDQLPAAAPGAPWRYQTPDGPRDIEVVTEQHCPARDVCAPQRIEQTIWGPVTGHDASGAPLVWRWSAEDDNAVDMRGMLALEAAKDVRAALDAAHVAALPHENMLAGDSAGHIGWTIIGPVPRRVGLDDRMPHSWADGQHGWNGWLAPGDVPEIIDPPSGRLWTANGRVVGGEDLTALGDGGYADGMRAGQIRDDLFARTLFSEQDFLAIQLDDHAVALRGWQALLLKALDGKMVFSAWTPIVAQWGERAVPESVGYRLVHDYRLRAIETVFGAWASGLKLPDSHGLHAPPRSTWAVETLLEKRPPGLVPPSFADWDATDAEILKKVADDVTAAGGLTRFTWGAVNHVGIHHPLARAVPLLGYLTDPADEAEAGDTVVPRVQVSGFGASERLVVSPGHEETGLFEMPMGQAANPVLPYYGHGHGAWVHGKPQSLLPGAAAFRLQLLPE</sequence>
<evidence type="ECO:0000313" key="6">
    <source>
        <dbReference type="EMBL" id="NHN86027.1"/>
    </source>
</evidence>
<evidence type="ECO:0000256" key="5">
    <source>
        <dbReference type="SAM" id="Phobius"/>
    </source>
</evidence>
<dbReference type="Proteomes" id="UP000635278">
    <property type="component" value="Unassembled WGS sequence"/>
</dbReference>
<comment type="similarity">
    <text evidence="1">Belongs to the peptidase S45 family.</text>
</comment>